<evidence type="ECO:0000256" key="5">
    <source>
        <dbReference type="ARBA" id="ARBA00022777"/>
    </source>
</evidence>
<dbReference type="Gene3D" id="1.10.287.130">
    <property type="match status" value="1"/>
</dbReference>
<dbReference type="SUPFAM" id="SSF47384">
    <property type="entry name" value="Homodimeric domain of signal transducing histidine kinase"/>
    <property type="match status" value="1"/>
</dbReference>
<evidence type="ECO:0000259" key="7">
    <source>
        <dbReference type="PROSITE" id="PS50109"/>
    </source>
</evidence>
<dbReference type="InterPro" id="IPR035965">
    <property type="entry name" value="PAS-like_dom_sf"/>
</dbReference>
<dbReference type="Proteomes" id="UP001320972">
    <property type="component" value="Unassembled WGS sequence"/>
</dbReference>
<dbReference type="AlphaFoldDB" id="A0AAP2YXN2"/>
<sequence length="424" mass="46945">MKHRELVAKFSQTVGVEKAESLITDALDALEIDRAESYTHHELADICETIQQTNGGYVGLVANEIRVYEQAQRRFDALLDEITDPIVTVTFEDSIPVVAAMNPAFETAFDCDASAIGQPLPTVVDVDDGRGDVIDRWFRSDHSDGTEIQSRIDGERRTFLFRSVVVSRENGDVEGYGIYTDITERKHRERRLEHQNEQLERFASVVSHDLRNPLTIAEGNLELAMDLVENETAREQLRKVGDAHQRMSQLIEDLLALARQGQTVDSPEVVALSDVVSEAWSTVSTETVELEAGRGIDVALEADRPRLRQLLENLFRNCVEHGQTGNTRGESGSGPADRSAVTVRVGVLEDDRDGFYIADDGPGIAPDDRETVFEHGYTTRSEGTGFGLAIVRAVADAHEWSVGVTDSWDGGARFEIDGVTFVEK</sequence>
<dbReference type="EC" id="2.7.13.3" evidence="2"/>
<dbReference type="CDD" id="cd00082">
    <property type="entry name" value="HisKA"/>
    <property type="match status" value="1"/>
</dbReference>
<evidence type="ECO:0000313" key="9">
    <source>
        <dbReference type="EMBL" id="MCU4972655.1"/>
    </source>
</evidence>
<dbReference type="Proteomes" id="UP001321018">
    <property type="component" value="Unassembled WGS sequence"/>
</dbReference>
<dbReference type="SUPFAM" id="SSF55874">
    <property type="entry name" value="ATPase domain of HSP90 chaperone/DNA topoisomerase II/histidine kinase"/>
    <property type="match status" value="1"/>
</dbReference>
<feature type="domain" description="Histidine kinase" evidence="7">
    <location>
        <begin position="205"/>
        <end position="416"/>
    </location>
</feature>
<dbReference type="SUPFAM" id="SSF55785">
    <property type="entry name" value="PYP-like sensor domain (PAS domain)"/>
    <property type="match status" value="1"/>
</dbReference>
<evidence type="ECO:0000256" key="6">
    <source>
        <dbReference type="ARBA" id="ARBA00023012"/>
    </source>
</evidence>
<dbReference type="SMART" id="SM00388">
    <property type="entry name" value="HisKA"/>
    <property type="match status" value="1"/>
</dbReference>
<dbReference type="InterPro" id="IPR003661">
    <property type="entry name" value="HisK_dim/P_dom"/>
</dbReference>
<dbReference type="Gene3D" id="3.30.565.10">
    <property type="entry name" value="Histidine kinase-like ATPase, C-terminal domain"/>
    <property type="match status" value="1"/>
</dbReference>
<dbReference type="PANTHER" id="PTHR43711:SF1">
    <property type="entry name" value="HISTIDINE KINASE 1"/>
    <property type="match status" value="1"/>
</dbReference>
<dbReference type="Pfam" id="PF00512">
    <property type="entry name" value="HisKA"/>
    <property type="match status" value="1"/>
</dbReference>
<evidence type="ECO:0000256" key="2">
    <source>
        <dbReference type="ARBA" id="ARBA00012438"/>
    </source>
</evidence>
<dbReference type="SMART" id="SM00387">
    <property type="entry name" value="HATPase_c"/>
    <property type="match status" value="1"/>
</dbReference>
<name>A0AAP2YXN2_9EURY</name>
<keyword evidence="6" id="KW-0902">Two-component regulatory system</keyword>
<dbReference type="InterPro" id="IPR036097">
    <property type="entry name" value="HisK_dim/P_sf"/>
</dbReference>
<dbReference type="PROSITE" id="PS50109">
    <property type="entry name" value="HIS_KIN"/>
    <property type="match status" value="1"/>
</dbReference>
<dbReference type="EMBL" id="JAOPKB010000003">
    <property type="protein sequence ID" value="MCU4972655.1"/>
    <property type="molecule type" value="Genomic_DNA"/>
</dbReference>
<dbReference type="InterPro" id="IPR036890">
    <property type="entry name" value="HATPase_C_sf"/>
</dbReference>
<dbReference type="EMBL" id="JAOPKA010000002">
    <property type="protein sequence ID" value="MCU4740698.1"/>
    <property type="molecule type" value="Genomic_DNA"/>
</dbReference>
<dbReference type="Pfam" id="PF02518">
    <property type="entry name" value="HATPase_c"/>
    <property type="match status" value="1"/>
</dbReference>
<dbReference type="InterPro" id="IPR004358">
    <property type="entry name" value="Sig_transdc_His_kin-like_C"/>
</dbReference>
<accession>A0AAP2YXN2</accession>
<proteinExistence type="predicted"/>
<gene>
    <name evidence="9" type="ORF">OB955_07875</name>
    <name evidence="8" type="ORF">OB960_04700</name>
</gene>
<keyword evidence="3" id="KW-0597">Phosphoprotein</keyword>
<evidence type="ECO:0000313" key="8">
    <source>
        <dbReference type="EMBL" id="MCU4740698.1"/>
    </source>
</evidence>
<dbReference type="PRINTS" id="PR00344">
    <property type="entry name" value="BCTRLSENSOR"/>
</dbReference>
<dbReference type="InterPro" id="IPR005467">
    <property type="entry name" value="His_kinase_dom"/>
</dbReference>
<organism evidence="8 11">
    <name type="scientific">Natronoglomus mannanivorans</name>
    <dbReference type="NCBI Taxonomy" id="2979990"/>
    <lineage>
        <taxon>Archaea</taxon>
        <taxon>Methanobacteriati</taxon>
        <taxon>Methanobacteriota</taxon>
        <taxon>Stenosarchaea group</taxon>
        <taxon>Halobacteria</taxon>
        <taxon>Halobacteriales</taxon>
        <taxon>Natrialbaceae</taxon>
        <taxon>Natronoglomus</taxon>
    </lineage>
</organism>
<dbReference type="PANTHER" id="PTHR43711">
    <property type="entry name" value="TWO-COMPONENT HISTIDINE KINASE"/>
    <property type="match status" value="1"/>
</dbReference>
<dbReference type="Gene3D" id="3.30.450.20">
    <property type="entry name" value="PAS domain"/>
    <property type="match status" value="1"/>
</dbReference>
<keyword evidence="5 8" id="KW-0418">Kinase</keyword>
<dbReference type="InterPro" id="IPR003594">
    <property type="entry name" value="HATPase_dom"/>
</dbReference>
<evidence type="ECO:0000256" key="4">
    <source>
        <dbReference type="ARBA" id="ARBA00022679"/>
    </source>
</evidence>
<evidence type="ECO:0000313" key="11">
    <source>
        <dbReference type="Proteomes" id="UP001321018"/>
    </source>
</evidence>
<comment type="caution">
    <text evidence="8">The sequence shown here is derived from an EMBL/GenBank/DDBJ whole genome shotgun (WGS) entry which is preliminary data.</text>
</comment>
<evidence type="ECO:0000256" key="3">
    <source>
        <dbReference type="ARBA" id="ARBA00022553"/>
    </source>
</evidence>
<protein>
    <recommendedName>
        <fullName evidence="2">histidine kinase</fullName>
        <ecNumber evidence="2">2.7.13.3</ecNumber>
    </recommendedName>
</protein>
<reference evidence="8 10" key="1">
    <citation type="submission" date="2022-09" db="EMBL/GenBank/DDBJ databases">
        <title>Enrichment on poylsaccharides allowed isolation of novel metabolic and taxonomic groups of Haloarchaea.</title>
        <authorList>
            <person name="Sorokin D.Y."/>
            <person name="Elcheninov A.G."/>
            <person name="Khizhniak T.V."/>
            <person name="Kolganova T.V."/>
            <person name="Kublanov I.V."/>
        </authorList>
    </citation>
    <scope>NUCLEOTIDE SEQUENCE</scope>
    <source>
        <strain evidence="9 10">AArc-m2/3/4</strain>
        <strain evidence="8">AArc-xg1-1</strain>
    </source>
</reference>
<keyword evidence="10" id="KW-1185">Reference proteome</keyword>
<comment type="catalytic activity">
    <reaction evidence="1">
        <text>ATP + protein L-histidine = ADP + protein N-phospho-L-histidine.</text>
        <dbReference type="EC" id="2.7.13.3"/>
    </reaction>
</comment>
<evidence type="ECO:0000256" key="1">
    <source>
        <dbReference type="ARBA" id="ARBA00000085"/>
    </source>
</evidence>
<keyword evidence="4" id="KW-0808">Transferase</keyword>
<evidence type="ECO:0000313" key="10">
    <source>
        <dbReference type="Proteomes" id="UP001320972"/>
    </source>
</evidence>
<dbReference type="GO" id="GO:0000155">
    <property type="term" value="F:phosphorelay sensor kinase activity"/>
    <property type="evidence" value="ECO:0007669"/>
    <property type="project" value="InterPro"/>
</dbReference>
<dbReference type="RefSeq" id="WP_338002539.1">
    <property type="nucleotide sequence ID" value="NZ_JAOPKA010000002.1"/>
</dbReference>
<dbReference type="InterPro" id="IPR050736">
    <property type="entry name" value="Sensor_HK_Regulatory"/>
</dbReference>